<dbReference type="EMBL" id="JAGEUA010000003">
    <property type="protein sequence ID" value="KAL0995019.1"/>
    <property type="molecule type" value="Genomic_DNA"/>
</dbReference>
<organism evidence="1 2">
    <name type="scientific">Umbra pygmaea</name>
    <name type="common">Eastern mudminnow</name>
    <dbReference type="NCBI Taxonomy" id="75934"/>
    <lineage>
        <taxon>Eukaryota</taxon>
        <taxon>Metazoa</taxon>
        <taxon>Chordata</taxon>
        <taxon>Craniata</taxon>
        <taxon>Vertebrata</taxon>
        <taxon>Euteleostomi</taxon>
        <taxon>Actinopterygii</taxon>
        <taxon>Neopterygii</taxon>
        <taxon>Teleostei</taxon>
        <taxon>Protacanthopterygii</taxon>
        <taxon>Esociformes</taxon>
        <taxon>Umbridae</taxon>
        <taxon>Umbra</taxon>
    </lineage>
</organism>
<name>A0ABD0X778_UMBPY</name>
<comment type="caution">
    <text evidence="1">The sequence shown here is derived from an EMBL/GenBank/DDBJ whole genome shotgun (WGS) entry which is preliminary data.</text>
</comment>
<dbReference type="Proteomes" id="UP001557470">
    <property type="component" value="Unassembled WGS sequence"/>
</dbReference>
<evidence type="ECO:0000313" key="2">
    <source>
        <dbReference type="Proteomes" id="UP001557470"/>
    </source>
</evidence>
<dbReference type="AlphaFoldDB" id="A0ABD0X778"/>
<gene>
    <name evidence="1" type="ORF">UPYG_G00130680</name>
</gene>
<accession>A0ABD0X778</accession>
<protein>
    <recommendedName>
        <fullName evidence="3">Non-specific serine/threonine protein kinase</fullName>
    </recommendedName>
</protein>
<sequence length="124" mass="14061">MLLCSQLLGTPGASQTPWQRLVRRMTRFFTTLDASSSCAALTDACTDLGHNFKHTCTNQVTLSTLDRRNNKLIFKVHLIELDQKVLLDFRLSKGDGLEFKRVFLKIKQKLSDIISIQKIPLPVT</sequence>
<evidence type="ECO:0008006" key="3">
    <source>
        <dbReference type="Google" id="ProtNLM"/>
    </source>
</evidence>
<evidence type="ECO:0000313" key="1">
    <source>
        <dbReference type="EMBL" id="KAL0995019.1"/>
    </source>
</evidence>
<dbReference type="FunFam" id="3.30.310.80:FF:000007">
    <property type="entry name" value="Serine/threonine-protein kinase Chk1 isoform 1"/>
    <property type="match status" value="1"/>
</dbReference>
<dbReference type="Gene3D" id="3.30.310.80">
    <property type="entry name" value="Kinase associated domain 1, KA1"/>
    <property type="match status" value="1"/>
</dbReference>
<reference evidence="1 2" key="1">
    <citation type="submission" date="2024-06" db="EMBL/GenBank/DDBJ databases">
        <authorList>
            <person name="Pan Q."/>
            <person name="Wen M."/>
            <person name="Jouanno E."/>
            <person name="Zahm M."/>
            <person name="Klopp C."/>
            <person name="Cabau C."/>
            <person name="Louis A."/>
            <person name="Berthelot C."/>
            <person name="Parey E."/>
            <person name="Roest Crollius H."/>
            <person name="Montfort J."/>
            <person name="Robinson-Rechavi M."/>
            <person name="Bouchez O."/>
            <person name="Lampietro C."/>
            <person name="Lopez Roques C."/>
            <person name="Donnadieu C."/>
            <person name="Postlethwait J."/>
            <person name="Bobe J."/>
            <person name="Verreycken H."/>
            <person name="Guiguen Y."/>
        </authorList>
    </citation>
    <scope>NUCLEOTIDE SEQUENCE [LARGE SCALE GENOMIC DNA]</scope>
    <source>
        <strain evidence="1">Up_M1</strain>
        <tissue evidence="1">Testis</tissue>
    </source>
</reference>
<proteinExistence type="predicted"/>
<keyword evidence="2" id="KW-1185">Reference proteome</keyword>